<evidence type="ECO:0000313" key="21">
    <source>
        <dbReference type="Proteomes" id="UP000199063"/>
    </source>
</evidence>
<feature type="active site" description="Proton acceptor" evidence="12 14">
    <location>
        <position position="335"/>
    </location>
</feature>
<feature type="binding site" evidence="12 15">
    <location>
        <position position="220"/>
    </location>
    <ligand>
        <name>NAD(+)</name>
        <dbReference type="ChEBI" id="CHEBI:57540"/>
    </ligand>
</feature>
<dbReference type="EMBL" id="FNHI01000004">
    <property type="protein sequence ID" value="SDM14155.1"/>
    <property type="molecule type" value="Genomic_DNA"/>
</dbReference>
<feature type="binding site" evidence="12 17">
    <location>
        <position position="428"/>
    </location>
    <ligand>
        <name>Zn(2+)</name>
        <dbReference type="ChEBI" id="CHEBI:29105"/>
    </ligand>
</feature>
<evidence type="ECO:0000256" key="7">
    <source>
        <dbReference type="ARBA" id="ARBA00022833"/>
    </source>
</evidence>
<feature type="binding site" evidence="12 16">
    <location>
        <position position="423"/>
    </location>
    <ligand>
        <name>substrate</name>
    </ligand>
</feature>
<name>A0A1G9QV64_9ACTN</name>
<comment type="function">
    <text evidence="1 12">Catalyzes the sequential NAD-dependent oxidations of L-histidinol to L-histidinaldehyde and then to L-histidine.</text>
</comment>
<evidence type="ECO:0000256" key="14">
    <source>
        <dbReference type="PIRSR" id="PIRSR000099-1"/>
    </source>
</evidence>
<comment type="pathway">
    <text evidence="2 12">Amino-acid biosynthesis; L-histidine biosynthesis; L-histidine from 5-phospho-alpha-D-ribose 1-diphosphate: step 9/9.</text>
</comment>
<dbReference type="PIRSF" id="PIRSF000099">
    <property type="entry name" value="Histidinol_dh"/>
    <property type="match status" value="1"/>
</dbReference>
<gene>
    <name evidence="12" type="primary">hisD</name>
    <name evidence="20" type="ORF">SAMN05444921_104256</name>
</gene>
<feature type="region of interest" description="Disordered" evidence="19">
    <location>
        <begin position="438"/>
        <end position="480"/>
    </location>
</feature>
<dbReference type="PANTHER" id="PTHR21256">
    <property type="entry name" value="HISTIDINOL DEHYDROGENASE HDH"/>
    <property type="match status" value="1"/>
</dbReference>
<evidence type="ECO:0000256" key="4">
    <source>
        <dbReference type="ARBA" id="ARBA00012965"/>
    </source>
</evidence>
<feature type="binding site" evidence="12 15">
    <location>
        <position position="194"/>
    </location>
    <ligand>
        <name>NAD(+)</name>
        <dbReference type="ChEBI" id="CHEBI:57540"/>
    </ligand>
</feature>
<accession>A0A1G9QV64</accession>
<proteinExistence type="inferred from homology"/>
<feature type="compositionally biased region" description="Basic and acidic residues" evidence="19">
    <location>
        <begin position="449"/>
        <end position="474"/>
    </location>
</feature>
<dbReference type="EC" id="1.1.1.23" evidence="4 12"/>
<evidence type="ECO:0000256" key="8">
    <source>
        <dbReference type="ARBA" id="ARBA00023002"/>
    </source>
</evidence>
<feature type="binding site" evidence="12 16">
    <location>
        <position position="336"/>
    </location>
    <ligand>
        <name>substrate</name>
    </ligand>
</feature>
<feature type="binding site" evidence="12 17">
    <location>
        <position position="369"/>
    </location>
    <ligand>
        <name>Zn(2+)</name>
        <dbReference type="ChEBI" id="CHEBI:29105"/>
    </ligand>
</feature>
<feature type="binding site" evidence="12 15">
    <location>
        <position position="130"/>
    </location>
    <ligand>
        <name>NAD(+)</name>
        <dbReference type="ChEBI" id="CHEBI:57540"/>
    </ligand>
</feature>
<sequence length="480" mass="50342">MISRIDLRGDALPEGSALRDLLPRAEFDVEAALEKVRPICEDVHHRGTAALIEYAERFDGVTLDRVRVPEKALVEALEQLDPQVRAALEESVRRARTVHRAQRRDAHTTQVVPGGTVTEKWVPVERVGLYAPGGRSVYPSSVIMNAVPAQEAGVESIALASPPQKEFGGLPHPTILAACALLGVDEVYAVGGAQAVAMFAYGTSGPDGCAPANMVTGPGNVWVAAAKRYFTGRIGIDTEAGPTEIAVLADATADPAHVAADLISQAEHDPLAAAVLVTDSPELADAVERELEPQIAATKHVDDRIVPALSGKQSAIVLVDGIEEGLRVVDAYGAEHLEIQTADAPAVADRVRNAGAIFVGPWAPVSLGDYCAGSNHVLPTGGCACHSSGLSVQSFLRGIHIVDYTREALADVAHHVVTLANAEDLPAHGAAVKARFAGGEPDRQVAGGEPDKHVAGGEPDRHVAGGEPDKHSDWKVPPSK</sequence>
<dbReference type="GO" id="GO:0000105">
    <property type="term" value="P:L-histidine biosynthetic process"/>
    <property type="evidence" value="ECO:0007669"/>
    <property type="project" value="UniProtKB-UniRule"/>
</dbReference>
<evidence type="ECO:0000256" key="18">
    <source>
        <dbReference type="RuleBase" id="RU004175"/>
    </source>
</evidence>
<evidence type="ECO:0000256" key="5">
    <source>
        <dbReference type="ARBA" id="ARBA00016531"/>
    </source>
</evidence>
<dbReference type="Gene3D" id="3.40.50.1980">
    <property type="entry name" value="Nitrogenase molybdenum iron protein domain"/>
    <property type="match status" value="2"/>
</dbReference>
<keyword evidence="6 12" id="KW-0479">Metal-binding</keyword>
<evidence type="ECO:0000256" key="10">
    <source>
        <dbReference type="ARBA" id="ARBA00023102"/>
    </source>
</evidence>
<dbReference type="InterPro" id="IPR001692">
    <property type="entry name" value="Histidinol_DH_CS"/>
</dbReference>
<dbReference type="AlphaFoldDB" id="A0A1G9QV64"/>
<keyword evidence="8 12" id="KW-0560">Oxidoreductase</keyword>
<dbReference type="Proteomes" id="UP000199063">
    <property type="component" value="Unassembled WGS sequence"/>
</dbReference>
<feature type="binding site" evidence="12 16">
    <location>
        <position position="369"/>
    </location>
    <ligand>
        <name>substrate</name>
    </ligand>
</feature>
<feature type="binding site" evidence="12 16">
    <location>
        <position position="265"/>
    </location>
    <ligand>
        <name>substrate</name>
    </ligand>
</feature>
<dbReference type="GO" id="GO:0008270">
    <property type="term" value="F:zinc ion binding"/>
    <property type="evidence" value="ECO:0007669"/>
    <property type="project" value="UniProtKB-UniRule"/>
</dbReference>
<keyword evidence="9 12" id="KW-0520">NAD</keyword>
<comment type="similarity">
    <text evidence="3 12 13 18">Belongs to the histidinol dehydrogenase family.</text>
</comment>
<feature type="binding site" evidence="12 16">
    <location>
        <position position="268"/>
    </location>
    <ligand>
        <name>substrate</name>
    </ligand>
</feature>
<dbReference type="GO" id="GO:0051287">
    <property type="term" value="F:NAD binding"/>
    <property type="evidence" value="ECO:0007669"/>
    <property type="project" value="InterPro"/>
</dbReference>
<evidence type="ECO:0000256" key="17">
    <source>
        <dbReference type="PIRSR" id="PIRSR000099-4"/>
    </source>
</evidence>
<evidence type="ECO:0000256" key="19">
    <source>
        <dbReference type="SAM" id="MobiDB-lite"/>
    </source>
</evidence>
<evidence type="ECO:0000256" key="15">
    <source>
        <dbReference type="PIRSR" id="PIRSR000099-2"/>
    </source>
</evidence>
<keyword evidence="10 12" id="KW-0368">Histidine biosynthesis</keyword>
<protein>
    <recommendedName>
        <fullName evidence="5 12">Histidinol dehydrogenase</fullName>
        <shortName evidence="12">HDH</shortName>
        <ecNumber evidence="4 12">1.1.1.23</ecNumber>
    </recommendedName>
</protein>
<dbReference type="HAMAP" id="MF_01024">
    <property type="entry name" value="HisD"/>
    <property type="match status" value="1"/>
</dbReference>
<comment type="catalytic activity">
    <reaction evidence="11 12">
        <text>L-histidinol + 2 NAD(+) + H2O = L-histidine + 2 NADH + 3 H(+)</text>
        <dbReference type="Rhea" id="RHEA:20641"/>
        <dbReference type="ChEBI" id="CHEBI:15377"/>
        <dbReference type="ChEBI" id="CHEBI:15378"/>
        <dbReference type="ChEBI" id="CHEBI:57540"/>
        <dbReference type="ChEBI" id="CHEBI:57595"/>
        <dbReference type="ChEBI" id="CHEBI:57699"/>
        <dbReference type="ChEBI" id="CHEBI:57945"/>
        <dbReference type="EC" id="1.1.1.23"/>
    </reaction>
</comment>
<feature type="binding site" evidence="12 16">
    <location>
        <position position="428"/>
    </location>
    <ligand>
        <name>substrate</name>
    </ligand>
</feature>
<evidence type="ECO:0000256" key="9">
    <source>
        <dbReference type="ARBA" id="ARBA00023027"/>
    </source>
</evidence>
<organism evidence="20 21">
    <name type="scientific">Streptomyces wuyuanensis</name>
    <dbReference type="NCBI Taxonomy" id="1196353"/>
    <lineage>
        <taxon>Bacteria</taxon>
        <taxon>Bacillati</taxon>
        <taxon>Actinomycetota</taxon>
        <taxon>Actinomycetes</taxon>
        <taxon>Kitasatosporales</taxon>
        <taxon>Streptomycetaceae</taxon>
        <taxon>Streptomyces</taxon>
    </lineage>
</organism>
<evidence type="ECO:0000256" key="16">
    <source>
        <dbReference type="PIRSR" id="PIRSR000099-3"/>
    </source>
</evidence>
<dbReference type="FunFam" id="3.40.50.1980:FF:000001">
    <property type="entry name" value="Histidinol dehydrogenase"/>
    <property type="match status" value="1"/>
</dbReference>
<dbReference type="InterPro" id="IPR016161">
    <property type="entry name" value="Ald_DH/histidinol_DH"/>
</dbReference>
<dbReference type="UniPathway" id="UPA00031">
    <property type="reaction ID" value="UER00014"/>
</dbReference>
<evidence type="ECO:0000256" key="3">
    <source>
        <dbReference type="ARBA" id="ARBA00010178"/>
    </source>
</evidence>
<evidence type="ECO:0000256" key="11">
    <source>
        <dbReference type="ARBA" id="ARBA00049489"/>
    </source>
</evidence>
<dbReference type="STRING" id="1196353.SAMN05444921_104256"/>
<keyword evidence="21" id="KW-1185">Reference proteome</keyword>
<dbReference type="PANTHER" id="PTHR21256:SF2">
    <property type="entry name" value="HISTIDINE BIOSYNTHESIS TRIFUNCTIONAL PROTEIN"/>
    <property type="match status" value="1"/>
</dbReference>
<dbReference type="GO" id="GO:0005829">
    <property type="term" value="C:cytosol"/>
    <property type="evidence" value="ECO:0007669"/>
    <property type="project" value="TreeGrafter"/>
</dbReference>
<dbReference type="InterPro" id="IPR022695">
    <property type="entry name" value="Histidinol_DH_monofunct"/>
</dbReference>
<dbReference type="InterPro" id="IPR012131">
    <property type="entry name" value="Hstdl_DH"/>
</dbReference>
<comment type="cofactor">
    <cofactor evidence="12 17">
        <name>Zn(2+)</name>
        <dbReference type="ChEBI" id="CHEBI:29105"/>
    </cofactor>
    <text evidence="12 17">Binds 1 zinc ion per subunit.</text>
</comment>
<dbReference type="SUPFAM" id="SSF53720">
    <property type="entry name" value="ALDH-like"/>
    <property type="match status" value="1"/>
</dbReference>
<evidence type="ECO:0000256" key="1">
    <source>
        <dbReference type="ARBA" id="ARBA00003850"/>
    </source>
</evidence>
<evidence type="ECO:0000256" key="2">
    <source>
        <dbReference type="ARBA" id="ARBA00004940"/>
    </source>
</evidence>
<dbReference type="GO" id="GO:0004399">
    <property type="term" value="F:histidinol dehydrogenase activity"/>
    <property type="evidence" value="ECO:0007669"/>
    <property type="project" value="UniProtKB-UniRule"/>
</dbReference>
<keyword evidence="12" id="KW-0028">Amino-acid biosynthesis</keyword>
<dbReference type="Pfam" id="PF00815">
    <property type="entry name" value="Histidinol_dh"/>
    <property type="match status" value="1"/>
</dbReference>
<evidence type="ECO:0000256" key="13">
    <source>
        <dbReference type="PIRNR" id="PIRNR000099"/>
    </source>
</evidence>
<feature type="binding site" evidence="12 17">
    <location>
        <position position="268"/>
    </location>
    <ligand>
        <name>Zn(2+)</name>
        <dbReference type="ChEBI" id="CHEBI:29105"/>
    </ligand>
</feature>
<reference evidence="21" key="1">
    <citation type="submission" date="2016-10" db="EMBL/GenBank/DDBJ databases">
        <authorList>
            <person name="Varghese N."/>
            <person name="Submissions S."/>
        </authorList>
    </citation>
    <scope>NUCLEOTIDE SEQUENCE [LARGE SCALE GENOMIC DNA]</scope>
    <source>
        <strain evidence="21">CGMCC 4.7042</strain>
    </source>
</reference>
<keyword evidence="7 12" id="KW-0862">Zinc</keyword>
<feature type="active site" description="Proton acceptor" evidence="12 14">
    <location>
        <position position="336"/>
    </location>
</feature>
<dbReference type="NCBIfam" id="TIGR00069">
    <property type="entry name" value="hisD"/>
    <property type="match status" value="1"/>
</dbReference>
<dbReference type="CDD" id="cd06572">
    <property type="entry name" value="Histidinol_dh"/>
    <property type="match status" value="1"/>
</dbReference>
<dbReference type="PRINTS" id="PR00083">
    <property type="entry name" value="HOLDHDRGNASE"/>
</dbReference>
<evidence type="ECO:0000313" key="20">
    <source>
        <dbReference type="EMBL" id="SDM14155.1"/>
    </source>
</evidence>
<feature type="binding site" evidence="12 17">
    <location>
        <position position="265"/>
    </location>
    <ligand>
        <name>Zn(2+)</name>
        <dbReference type="ChEBI" id="CHEBI:29105"/>
    </ligand>
</feature>
<dbReference type="Gene3D" id="1.20.5.1300">
    <property type="match status" value="1"/>
</dbReference>
<dbReference type="PROSITE" id="PS00611">
    <property type="entry name" value="HISOL_DEHYDROGENASE"/>
    <property type="match status" value="1"/>
</dbReference>
<evidence type="ECO:0000256" key="12">
    <source>
        <dbReference type="HAMAP-Rule" id="MF_01024"/>
    </source>
</evidence>
<evidence type="ECO:0000256" key="6">
    <source>
        <dbReference type="ARBA" id="ARBA00022723"/>
    </source>
</evidence>
<feature type="binding site" evidence="12 16">
    <location>
        <position position="243"/>
    </location>
    <ligand>
        <name>substrate</name>
    </ligand>
</feature>